<proteinExistence type="predicted"/>
<evidence type="ECO:0000256" key="1">
    <source>
        <dbReference type="SAM" id="MobiDB-lite"/>
    </source>
</evidence>
<evidence type="ECO:0000313" key="3">
    <source>
        <dbReference type="Proteomes" id="UP001589718"/>
    </source>
</evidence>
<dbReference type="RefSeq" id="WP_345219811.1">
    <property type="nucleotide sequence ID" value="NZ_BAAAXE010000002.1"/>
</dbReference>
<organism evidence="2 3">
    <name type="scientific">Streptomyces cremeus</name>
    <dbReference type="NCBI Taxonomy" id="66881"/>
    <lineage>
        <taxon>Bacteria</taxon>
        <taxon>Bacillati</taxon>
        <taxon>Actinomycetota</taxon>
        <taxon>Actinomycetes</taxon>
        <taxon>Kitasatosporales</taxon>
        <taxon>Streptomycetaceae</taxon>
        <taxon>Streptomyces</taxon>
    </lineage>
</organism>
<dbReference type="Proteomes" id="UP001589718">
    <property type="component" value="Unassembled WGS sequence"/>
</dbReference>
<reference evidence="2 3" key="1">
    <citation type="submission" date="2024-09" db="EMBL/GenBank/DDBJ databases">
        <authorList>
            <person name="Sun Q."/>
            <person name="Mori K."/>
        </authorList>
    </citation>
    <scope>NUCLEOTIDE SEQUENCE [LARGE SCALE GENOMIC DNA]</scope>
    <source>
        <strain evidence="2 3">JCM 4362</strain>
    </source>
</reference>
<evidence type="ECO:0000313" key="2">
    <source>
        <dbReference type="EMBL" id="MFB9523152.1"/>
    </source>
</evidence>
<protein>
    <submittedName>
        <fullName evidence="2">Uncharacterized protein</fullName>
    </submittedName>
</protein>
<feature type="region of interest" description="Disordered" evidence="1">
    <location>
        <begin position="130"/>
        <end position="150"/>
    </location>
</feature>
<accession>A0ABV5PIW5</accession>
<keyword evidence="3" id="KW-1185">Reference proteome</keyword>
<gene>
    <name evidence="2" type="ORF">ACFFTU_24735</name>
</gene>
<comment type="caution">
    <text evidence="2">The sequence shown here is derived from an EMBL/GenBank/DDBJ whole genome shotgun (WGS) entry which is preliminary data.</text>
</comment>
<sequence>MIRSGREPYVLTSADLAAREGMTLGTWRTKKAAQAPGRPKPVSSEGARTLLWDARQQDAWAAGKPVPALPTTDDPGDLLDRQEAAAVLGVAPRSWDQYARADQDLRAACRVVGGVEHWPGDVIEKWQAARPGDAGKRARGGRPRGTGDLLPREEIRPRAAALLAADPAVTAQAVAEALGVHHNTATKALAAARADAVAELLAADPDTTAEDVTARLRYPPLTARTALQAARER</sequence>
<name>A0ABV5PIW5_STRCM</name>
<dbReference type="EMBL" id="JBHMCR010000016">
    <property type="protein sequence ID" value="MFB9523152.1"/>
    <property type="molecule type" value="Genomic_DNA"/>
</dbReference>